<evidence type="ECO:0000256" key="1">
    <source>
        <dbReference type="SAM" id="MobiDB-lite"/>
    </source>
</evidence>
<evidence type="ECO:0008006" key="5">
    <source>
        <dbReference type="Google" id="ProtNLM"/>
    </source>
</evidence>
<feature type="chain" id="PRO_5021286729" description="Secreted protein" evidence="2">
    <location>
        <begin position="30"/>
        <end position="146"/>
    </location>
</feature>
<sequence length="146" mass="15748">MRVGGTPSTKAICACVAELFVGLVAPVEGAPQLTHNAQRTMCNARSPCGVDGGRTKGRDEQPRQDERLVLGAYKRKRELRHAHAIHAAARVDPPGGLQLQPSRNASTAPGGGSHGGLSASRPKSRRCRLRCPLRCRHGANTQAWWW</sequence>
<name>A0A4Y7T2V1_COPMI</name>
<keyword evidence="2" id="KW-0732">Signal</keyword>
<evidence type="ECO:0000313" key="4">
    <source>
        <dbReference type="Proteomes" id="UP000298030"/>
    </source>
</evidence>
<dbReference type="Proteomes" id="UP000298030">
    <property type="component" value="Unassembled WGS sequence"/>
</dbReference>
<protein>
    <recommendedName>
        <fullName evidence="5">Secreted protein</fullName>
    </recommendedName>
</protein>
<proteinExistence type="predicted"/>
<feature type="signal peptide" evidence="2">
    <location>
        <begin position="1"/>
        <end position="29"/>
    </location>
</feature>
<reference evidence="3 4" key="1">
    <citation type="journal article" date="2019" name="Nat. Ecol. Evol.">
        <title>Megaphylogeny resolves global patterns of mushroom evolution.</title>
        <authorList>
            <person name="Varga T."/>
            <person name="Krizsan K."/>
            <person name="Foldi C."/>
            <person name="Dima B."/>
            <person name="Sanchez-Garcia M."/>
            <person name="Sanchez-Ramirez S."/>
            <person name="Szollosi G.J."/>
            <person name="Szarkandi J.G."/>
            <person name="Papp V."/>
            <person name="Albert L."/>
            <person name="Andreopoulos W."/>
            <person name="Angelini C."/>
            <person name="Antonin V."/>
            <person name="Barry K.W."/>
            <person name="Bougher N.L."/>
            <person name="Buchanan P."/>
            <person name="Buyck B."/>
            <person name="Bense V."/>
            <person name="Catcheside P."/>
            <person name="Chovatia M."/>
            <person name="Cooper J."/>
            <person name="Damon W."/>
            <person name="Desjardin D."/>
            <person name="Finy P."/>
            <person name="Geml J."/>
            <person name="Haridas S."/>
            <person name="Hughes K."/>
            <person name="Justo A."/>
            <person name="Karasinski D."/>
            <person name="Kautmanova I."/>
            <person name="Kiss B."/>
            <person name="Kocsube S."/>
            <person name="Kotiranta H."/>
            <person name="LaButti K.M."/>
            <person name="Lechner B.E."/>
            <person name="Liimatainen K."/>
            <person name="Lipzen A."/>
            <person name="Lukacs Z."/>
            <person name="Mihaltcheva S."/>
            <person name="Morgado L.N."/>
            <person name="Niskanen T."/>
            <person name="Noordeloos M.E."/>
            <person name="Ohm R.A."/>
            <person name="Ortiz-Santana B."/>
            <person name="Ovrebo C."/>
            <person name="Racz N."/>
            <person name="Riley R."/>
            <person name="Savchenko A."/>
            <person name="Shiryaev A."/>
            <person name="Soop K."/>
            <person name="Spirin V."/>
            <person name="Szebenyi C."/>
            <person name="Tomsovsky M."/>
            <person name="Tulloss R.E."/>
            <person name="Uehling J."/>
            <person name="Grigoriev I.V."/>
            <person name="Vagvolgyi C."/>
            <person name="Papp T."/>
            <person name="Martin F.M."/>
            <person name="Miettinen O."/>
            <person name="Hibbett D.S."/>
            <person name="Nagy L.G."/>
        </authorList>
    </citation>
    <scope>NUCLEOTIDE SEQUENCE [LARGE SCALE GENOMIC DNA]</scope>
    <source>
        <strain evidence="3 4">FP101781</strain>
    </source>
</reference>
<dbReference type="EMBL" id="QPFP01000036">
    <property type="protein sequence ID" value="TEB27879.1"/>
    <property type="molecule type" value="Genomic_DNA"/>
</dbReference>
<comment type="caution">
    <text evidence="3">The sequence shown here is derived from an EMBL/GenBank/DDBJ whole genome shotgun (WGS) entry which is preliminary data.</text>
</comment>
<gene>
    <name evidence="3" type="ORF">FA13DRAFT_841023</name>
</gene>
<evidence type="ECO:0000256" key="2">
    <source>
        <dbReference type="SAM" id="SignalP"/>
    </source>
</evidence>
<feature type="region of interest" description="Disordered" evidence="1">
    <location>
        <begin position="87"/>
        <end position="123"/>
    </location>
</feature>
<dbReference type="AlphaFoldDB" id="A0A4Y7T2V1"/>
<keyword evidence="4" id="KW-1185">Reference proteome</keyword>
<accession>A0A4Y7T2V1</accession>
<evidence type="ECO:0000313" key="3">
    <source>
        <dbReference type="EMBL" id="TEB27879.1"/>
    </source>
</evidence>
<organism evidence="3 4">
    <name type="scientific">Coprinellus micaceus</name>
    <name type="common">Glistening ink-cap mushroom</name>
    <name type="synonym">Coprinus micaceus</name>
    <dbReference type="NCBI Taxonomy" id="71717"/>
    <lineage>
        <taxon>Eukaryota</taxon>
        <taxon>Fungi</taxon>
        <taxon>Dikarya</taxon>
        <taxon>Basidiomycota</taxon>
        <taxon>Agaricomycotina</taxon>
        <taxon>Agaricomycetes</taxon>
        <taxon>Agaricomycetidae</taxon>
        <taxon>Agaricales</taxon>
        <taxon>Agaricineae</taxon>
        <taxon>Psathyrellaceae</taxon>
        <taxon>Coprinellus</taxon>
    </lineage>
</organism>